<evidence type="ECO:0000313" key="9">
    <source>
        <dbReference type="EMBL" id="KAG0515406.1"/>
    </source>
</evidence>
<dbReference type="PANTHER" id="PTHR31604:SF22">
    <property type="entry name" value="PROTEIN SHI RELATED SEQUENCE 6"/>
    <property type="match status" value="1"/>
</dbReference>
<evidence type="ECO:0000256" key="8">
    <source>
        <dbReference type="SAM" id="MobiDB-lite"/>
    </source>
</evidence>
<evidence type="ECO:0000256" key="1">
    <source>
        <dbReference type="ARBA" id="ARBA00004123"/>
    </source>
</evidence>
<sequence length="306" mass="31147">MLVVAPPGSFHHHHQQRAAANDPVLPLITAAQRALVDADAAAASGNGNGKPPVSSASAIQFWHQEPAAADGSPGNGSKKALAMMDHGRGGSAGSGGATCQDCGNQAKKGCAHIRCRTCCNSRGFECDTHVRSTWVPAARRRERLHPAGGAGGGGSPPPPTPAATKKPRLACPTPTTTNSRASTSNATTPRSFDTSSSHQDASFKDSLPRQVRGPAVFRCVRVTSVDDGGSNGEVAYQAAVTINGHLFRGLLYDHGAEADGRARAASAAVMMPTASDLNLSSAAAPNLYSGASAPLILGGLGYGNTP</sequence>
<dbReference type="GO" id="GO:0005634">
    <property type="term" value="C:nucleus"/>
    <property type="evidence" value="ECO:0007669"/>
    <property type="project" value="UniProtKB-SubCell"/>
</dbReference>
<dbReference type="NCBIfam" id="TIGR01623">
    <property type="entry name" value="put_zinc_LRP1"/>
    <property type="match status" value="1"/>
</dbReference>
<dbReference type="PANTHER" id="PTHR31604">
    <property type="entry name" value="PROTEIN LATERAL ROOT PRIMORDIUM 1"/>
    <property type="match status" value="1"/>
</dbReference>
<comment type="similarity">
    <text evidence="2">Belongs to the SHI protein family.</text>
</comment>
<dbReference type="GO" id="GO:0046872">
    <property type="term" value="F:metal ion binding"/>
    <property type="evidence" value="ECO:0007669"/>
    <property type="project" value="UniProtKB-KW"/>
</dbReference>
<dbReference type="GO" id="GO:0003677">
    <property type="term" value="F:DNA binding"/>
    <property type="evidence" value="ECO:0007669"/>
    <property type="project" value="UniProtKB-KW"/>
</dbReference>
<evidence type="ECO:0000256" key="7">
    <source>
        <dbReference type="ARBA" id="ARBA00023242"/>
    </source>
</evidence>
<organism evidence="9 10">
    <name type="scientific">Sorghum bicolor</name>
    <name type="common">Sorghum</name>
    <name type="synonym">Sorghum vulgare</name>
    <dbReference type="NCBI Taxonomy" id="4558"/>
    <lineage>
        <taxon>Eukaryota</taxon>
        <taxon>Viridiplantae</taxon>
        <taxon>Streptophyta</taxon>
        <taxon>Embryophyta</taxon>
        <taxon>Tracheophyta</taxon>
        <taxon>Spermatophyta</taxon>
        <taxon>Magnoliopsida</taxon>
        <taxon>Liliopsida</taxon>
        <taxon>Poales</taxon>
        <taxon>Poaceae</taxon>
        <taxon>PACMAD clade</taxon>
        <taxon>Panicoideae</taxon>
        <taxon>Andropogonodae</taxon>
        <taxon>Andropogoneae</taxon>
        <taxon>Sorghinae</taxon>
        <taxon>Sorghum</taxon>
    </lineage>
</organism>
<feature type="region of interest" description="Disordered" evidence="8">
    <location>
        <begin position="66"/>
        <end position="97"/>
    </location>
</feature>
<comment type="subcellular location">
    <subcellularLocation>
        <location evidence="1">Nucleus</location>
    </subcellularLocation>
</comment>
<dbReference type="Proteomes" id="UP000807115">
    <property type="component" value="Chromosome 10"/>
</dbReference>
<dbReference type="InterPro" id="IPR006511">
    <property type="entry name" value="SHI_C"/>
</dbReference>
<evidence type="ECO:0000256" key="4">
    <source>
        <dbReference type="ARBA" id="ARBA00022833"/>
    </source>
</evidence>
<dbReference type="EMBL" id="CM027689">
    <property type="protein sequence ID" value="KAG0515406.1"/>
    <property type="molecule type" value="Genomic_DNA"/>
</dbReference>
<reference evidence="9" key="2">
    <citation type="submission" date="2020-10" db="EMBL/GenBank/DDBJ databases">
        <authorList>
            <person name="Cooper E.A."/>
            <person name="Brenton Z.W."/>
            <person name="Flinn B.S."/>
            <person name="Jenkins J."/>
            <person name="Shu S."/>
            <person name="Flowers D."/>
            <person name="Luo F."/>
            <person name="Wang Y."/>
            <person name="Xia P."/>
            <person name="Barry K."/>
            <person name="Daum C."/>
            <person name="Lipzen A."/>
            <person name="Yoshinaga Y."/>
            <person name="Schmutz J."/>
            <person name="Saski C."/>
            <person name="Vermerris W."/>
            <person name="Kresovich S."/>
        </authorList>
    </citation>
    <scope>NUCLEOTIDE SEQUENCE</scope>
</reference>
<evidence type="ECO:0000256" key="5">
    <source>
        <dbReference type="ARBA" id="ARBA00023125"/>
    </source>
</evidence>
<reference evidence="9" key="1">
    <citation type="journal article" date="2019" name="BMC Genomics">
        <title>A new reference genome for Sorghum bicolor reveals high levels of sequence similarity between sweet and grain genotypes: implications for the genetics of sugar metabolism.</title>
        <authorList>
            <person name="Cooper E.A."/>
            <person name="Brenton Z.W."/>
            <person name="Flinn B.S."/>
            <person name="Jenkins J."/>
            <person name="Shu S."/>
            <person name="Flowers D."/>
            <person name="Luo F."/>
            <person name="Wang Y."/>
            <person name="Xia P."/>
            <person name="Barry K."/>
            <person name="Daum C."/>
            <person name="Lipzen A."/>
            <person name="Yoshinaga Y."/>
            <person name="Schmutz J."/>
            <person name="Saski C."/>
            <person name="Vermerris W."/>
            <person name="Kresovich S."/>
        </authorList>
    </citation>
    <scope>NUCLEOTIDE SEQUENCE</scope>
</reference>
<keyword evidence="3" id="KW-0479">Metal-binding</keyword>
<dbReference type="InterPro" id="IPR006510">
    <property type="entry name" value="Znf_LRP1"/>
</dbReference>
<dbReference type="AlphaFoldDB" id="A0A921Q7M6"/>
<keyword evidence="7" id="KW-0539">Nucleus</keyword>
<dbReference type="NCBIfam" id="TIGR01624">
    <property type="entry name" value="LRP1_Cterm"/>
    <property type="match status" value="1"/>
</dbReference>
<protein>
    <submittedName>
        <fullName evidence="9">Uncharacterized protein</fullName>
    </submittedName>
</protein>
<evidence type="ECO:0000313" key="10">
    <source>
        <dbReference type="Proteomes" id="UP000807115"/>
    </source>
</evidence>
<proteinExistence type="inferred from homology"/>
<name>A0A921Q7M6_SORBI</name>
<keyword evidence="5" id="KW-0238">DNA-binding</keyword>
<comment type="caution">
    <text evidence="9">The sequence shown here is derived from an EMBL/GenBank/DDBJ whole genome shotgun (WGS) entry which is preliminary data.</text>
</comment>
<accession>A0A921Q7M6</accession>
<dbReference type="InterPro" id="IPR007818">
    <property type="entry name" value="SHI"/>
</dbReference>
<feature type="compositionally biased region" description="Low complexity" evidence="8">
    <location>
        <begin position="173"/>
        <end position="191"/>
    </location>
</feature>
<gene>
    <name evidence="9" type="ORF">BDA96_10G275900</name>
</gene>
<feature type="region of interest" description="Disordered" evidence="8">
    <location>
        <begin position="144"/>
        <end position="207"/>
    </location>
</feature>
<dbReference type="GO" id="GO:0003700">
    <property type="term" value="F:DNA-binding transcription factor activity"/>
    <property type="evidence" value="ECO:0007669"/>
    <property type="project" value="InterPro"/>
</dbReference>
<keyword evidence="4" id="KW-0862">Zinc</keyword>
<dbReference type="Pfam" id="PF05142">
    <property type="entry name" value="DUF702"/>
    <property type="match status" value="1"/>
</dbReference>
<evidence type="ECO:0000256" key="6">
    <source>
        <dbReference type="ARBA" id="ARBA00023159"/>
    </source>
</evidence>
<evidence type="ECO:0000256" key="2">
    <source>
        <dbReference type="ARBA" id="ARBA00006911"/>
    </source>
</evidence>
<keyword evidence="6" id="KW-0010">Activator</keyword>
<evidence type="ECO:0000256" key="3">
    <source>
        <dbReference type="ARBA" id="ARBA00022723"/>
    </source>
</evidence>